<protein>
    <submittedName>
        <fullName evidence="3">GD12918</fullName>
    </submittedName>
</protein>
<dbReference type="CDD" id="cd22100">
    <property type="entry name" value="F-box_FBXO28"/>
    <property type="match status" value="1"/>
</dbReference>
<organism evidence="3 4">
    <name type="scientific">Drosophila simulans</name>
    <name type="common">Fruit fly</name>
    <dbReference type="NCBI Taxonomy" id="7240"/>
    <lineage>
        <taxon>Eukaryota</taxon>
        <taxon>Metazoa</taxon>
        <taxon>Ecdysozoa</taxon>
        <taxon>Arthropoda</taxon>
        <taxon>Hexapoda</taxon>
        <taxon>Insecta</taxon>
        <taxon>Pterygota</taxon>
        <taxon>Neoptera</taxon>
        <taxon>Endopterygota</taxon>
        <taxon>Diptera</taxon>
        <taxon>Brachycera</taxon>
        <taxon>Muscomorpha</taxon>
        <taxon>Ephydroidea</taxon>
        <taxon>Drosophilidae</taxon>
        <taxon>Drosophila</taxon>
        <taxon>Sophophora</taxon>
    </lineage>
</organism>
<dbReference type="PANTHER" id="PTHR13252:SF9">
    <property type="entry name" value="F-BOX ONLY PROTEIN 28"/>
    <property type="match status" value="1"/>
</dbReference>
<dbReference type="HOGENOM" id="CLU_024146_0_0_1"/>
<dbReference type="PhylomeDB" id="B4QN76"/>
<dbReference type="GO" id="GO:0000209">
    <property type="term" value="P:protein polyubiquitination"/>
    <property type="evidence" value="ECO:0007669"/>
    <property type="project" value="EnsemblMetazoa"/>
</dbReference>
<dbReference type="InterPro" id="IPR039719">
    <property type="entry name" value="FBXO28"/>
</dbReference>
<dbReference type="Proteomes" id="UP000000304">
    <property type="component" value="Chromosome 3L"/>
</dbReference>
<keyword evidence="1" id="KW-0175">Coiled coil</keyword>
<sequence>MNLLDLPQTLIQDILELLPYDEVAKKREVCTLFNYLGQQILNKGFNKIIMAHAKNFKRIKSMLPRRESERRNHTLSRHSDILTSIETRISMLTMTYSKFIDLNICCFIPGRVLDEINSILRILSTSTKQLRPHEVLQELRDISSMAIEHFDEKIAVNFKMEHRKQLAESTAAGARLVVCSALGDISFSGVCTLFNYLGQQILNKGFNKIIMAHAKNFKRIKSMLPRRESERRNHTLSRHSDILTSIETRISMLTMTYSKFIDLNICCFIPGRVLDEINSILRILSTSTKQLRPHEVLQELRDISSMAIEHFDEKIAVNFKMEHRKQLAESTAAGARLVVCSALGDISFSGVRRTGISRPVDHGLVQQAIVQLAPISASKSHSDSSQKDRMYKQLSRQYQLQRSLSQKIRLLEVSRKVQDRRLQEALSSITELTTQVSELKRQMEDVVANMPSCAVKRQAVASADCLPPAQKKPKV</sequence>
<name>B4QN76_DROSI</name>
<dbReference type="OMA" id="TMTYSKF"/>
<reference evidence="3 4" key="1">
    <citation type="journal article" date="2007" name="Nature">
        <title>Evolution of genes and genomes on the Drosophila phylogeny.</title>
        <authorList>
            <consortium name="Drosophila 12 Genomes Consortium"/>
            <person name="Clark A.G."/>
            <person name="Eisen M.B."/>
            <person name="Smith D.R."/>
            <person name="Bergman C.M."/>
            <person name="Oliver B."/>
            <person name="Markow T.A."/>
            <person name="Kaufman T.C."/>
            <person name="Kellis M."/>
            <person name="Gelbart W."/>
            <person name="Iyer V.N."/>
            <person name="Pollard D.A."/>
            <person name="Sackton T.B."/>
            <person name="Larracuente A.M."/>
            <person name="Singh N.D."/>
            <person name="Abad J.P."/>
            <person name="Abt D.N."/>
            <person name="Adryan B."/>
            <person name="Aguade M."/>
            <person name="Akashi H."/>
            <person name="Anderson W.W."/>
            <person name="Aquadro C.F."/>
            <person name="Ardell D.H."/>
            <person name="Arguello R."/>
            <person name="Artieri C.G."/>
            <person name="Barbash D.A."/>
            <person name="Barker D."/>
            <person name="Barsanti P."/>
            <person name="Batterham P."/>
            <person name="Batzoglou S."/>
            <person name="Begun D."/>
            <person name="Bhutkar A."/>
            <person name="Blanco E."/>
            <person name="Bosak S.A."/>
            <person name="Bradley R.K."/>
            <person name="Brand A.D."/>
            <person name="Brent M.R."/>
            <person name="Brooks A.N."/>
            <person name="Brown R.H."/>
            <person name="Butlin R.K."/>
            <person name="Caggese C."/>
            <person name="Calvi B.R."/>
            <person name="Bernardo de Carvalho A."/>
            <person name="Caspi A."/>
            <person name="Castrezana S."/>
            <person name="Celniker S.E."/>
            <person name="Chang J.L."/>
            <person name="Chapple C."/>
            <person name="Chatterji S."/>
            <person name="Chinwalla A."/>
            <person name="Civetta A."/>
            <person name="Clifton S.W."/>
            <person name="Comeron J.M."/>
            <person name="Costello J.C."/>
            <person name="Coyne J.A."/>
            <person name="Daub J."/>
            <person name="David R.G."/>
            <person name="Delcher A.L."/>
            <person name="Delehaunty K."/>
            <person name="Do C.B."/>
            <person name="Ebling H."/>
            <person name="Edwards K."/>
            <person name="Eickbush T."/>
            <person name="Evans J.D."/>
            <person name="Filipski A."/>
            <person name="Findeiss S."/>
            <person name="Freyhult E."/>
            <person name="Fulton L."/>
            <person name="Fulton R."/>
            <person name="Garcia A.C."/>
            <person name="Gardiner A."/>
            <person name="Garfield D.A."/>
            <person name="Garvin B.E."/>
            <person name="Gibson G."/>
            <person name="Gilbert D."/>
            <person name="Gnerre S."/>
            <person name="Godfrey J."/>
            <person name="Good R."/>
            <person name="Gotea V."/>
            <person name="Gravely B."/>
            <person name="Greenberg A.J."/>
            <person name="Griffiths-Jones S."/>
            <person name="Gross S."/>
            <person name="Guigo R."/>
            <person name="Gustafson E.A."/>
            <person name="Haerty W."/>
            <person name="Hahn M.W."/>
            <person name="Halligan D.L."/>
            <person name="Halpern A.L."/>
            <person name="Halter G.M."/>
            <person name="Han M.V."/>
            <person name="Heger A."/>
            <person name="Hillier L."/>
            <person name="Hinrichs A.S."/>
            <person name="Holmes I."/>
            <person name="Hoskins R.A."/>
            <person name="Hubisz M.J."/>
            <person name="Hultmark D."/>
            <person name="Huntley M.A."/>
            <person name="Jaffe D.B."/>
            <person name="Jagadeeshan S."/>
            <person name="Jeck W.R."/>
            <person name="Johnson J."/>
            <person name="Jones C.D."/>
            <person name="Jordan W.C."/>
            <person name="Karpen G.H."/>
            <person name="Kataoka E."/>
            <person name="Keightley P.D."/>
            <person name="Kheradpour P."/>
            <person name="Kirkness E.F."/>
            <person name="Koerich L.B."/>
            <person name="Kristiansen K."/>
            <person name="Kudrna D."/>
            <person name="Kulathinal R.J."/>
            <person name="Kumar S."/>
            <person name="Kwok R."/>
            <person name="Lander E."/>
            <person name="Langley C.H."/>
            <person name="Lapoint R."/>
            <person name="Lazzaro B.P."/>
            <person name="Lee S.J."/>
            <person name="Levesque L."/>
            <person name="Li R."/>
            <person name="Lin C.F."/>
            <person name="Lin M.F."/>
            <person name="Lindblad-Toh K."/>
            <person name="Llopart A."/>
            <person name="Long M."/>
            <person name="Low L."/>
            <person name="Lozovsky E."/>
            <person name="Lu J."/>
            <person name="Luo M."/>
            <person name="Machado C.A."/>
            <person name="Makalowski W."/>
            <person name="Marzo M."/>
            <person name="Matsuda M."/>
            <person name="Matzkin L."/>
            <person name="McAllister B."/>
            <person name="McBride C.S."/>
            <person name="McKernan B."/>
            <person name="McKernan K."/>
            <person name="Mendez-Lago M."/>
            <person name="Minx P."/>
            <person name="Mollenhauer M.U."/>
            <person name="Montooth K."/>
            <person name="Mount S.M."/>
            <person name="Mu X."/>
            <person name="Myers E."/>
            <person name="Negre B."/>
            <person name="Newfeld S."/>
            <person name="Nielsen R."/>
            <person name="Noor M.A."/>
            <person name="O'Grady P."/>
            <person name="Pachter L."/>
            <person name="Papaceit M."/>
            <person name="Parisi M.J."/>
            <person name="Parisi M."/>
            <person name="Parts L."/>
            <person name="Pedersen J.S."/>
            <person name="Pesole G."/>
            <person name="Phillippy A.M."/>
            <person name="Ponting C.P."/>
            <person name="Pop M."/>
            <person name="Porcelli D."/>
            <person name="Powell J.R."/>
            <person name="Prohaska S."/>
            <person name="Pruitt K."/>
            <person name="Puig M."/>
            <person name="Quesneville H."/>
            <person name="Ram K.R."/>
            <person name="Rand D."/>
            <person name="Rasmussen M.D."/>
            <person name="Reed L.K."/>
            <person name="Reenan R."/>
            <person name="Reily A."/>
            <person name="Remington K.A."/>
            <person name="Rieger T.T."/>
            <person name="Ritchie M.G."/>
            <person name="Robin C."/>
            <person name="Rogers Y.H."/>
            <person name="Rohde C."/>
            <person name="Rozas J."/>
            <person name="Rubenfield M.J."/>
            <person name="Ruiz A."/>
            <person name="Russo S."/>
            <person name="Salzberg S.L."/>
            <person name="Sanchez-Gracia A."/>
            <person name="Saranga D.J."/>
            <person name="Sato H."/>
            <person name="Schaeffer S.W."/>
            <person name="Schatz M.C."/>
            <person name="Schlenke T."/>
            <person name="Schwartz R."/>
            <person name="Segarra C."/>
            <person name="Singh R.S."/>
            <person name="Sirot L."/>
            <person name="Sirota M."/>
            <person name="Sisneros N.B."/>
            <person name="Smith C.D."/>
            <person name="Smith T.F."/>
            <person name="Spieth J."/>
            <person name="Stage D.E."/>
            <person name="Stark A."/>
            <person name="Stephan W."/>
            <person name="Strausberg R.L."/>
            <person name="Strempel S."/>
            <person name="Sturgill D."/>
            <person name="Sutton G."/>
            <person name="Sutton G.G."/>
            <person name="Tao W."/>
            <person name="Teichmann S."/>
            <person name="Tobari Y.N."/>
            <person name="Tomimura Y."/>
            <person name="Tsolas J.M."/>
            <person name="Valente V.L."/>
            <person name="Venter E."/>
            <person name="Venter J.C."/>
            <person name="Vicario S."/>
            <person name="Vieira F.G."/>
            <person name="Vilella A.J."/>
            <person name="Villasante A."/>
            <person name="Walenz B."/>
            <person name="Wang J."/>
            <person name="Wasserman M."/>
            <person name="Watts T."/>
            <person name="Wilson D."/>
            <person name="Wilson R.K."/>
            <person name="Wing R.A."/>
            <person name="Wolfner M.F."/>
            <person name="Wong A."/>
            <person name="Wong G.K."/>
            <person name="Wu C.I."/>
            <person name="Wu G."/>
            <person name="Yamamoto D."/>
            <person name="Yang H.P."/>
            <person name="Yang S.P."/>
            <person name="Yorke J.A."/>
            <person name="Yoshida K."/>
            <person name="Zdobnov E."/>
            <person name="Zhang P."/>
            <person name="Zhang Y."/>
            <person name="Zimin A.V."/>
            <person name="Baldwin J."/>
            <person name="Abdouelleil A."/>
            <person name="Abdulkadir J."/>
            <person name="Abebe A."/>
            <person name="Abera B."/>
            <person name="Abreu J."/>
            <person name="Acer S.C."/>
            <person name="Aftuck L."/>
            <person name="Alexander A."/>
            <person name="An P."/>
            <person name="Anderson E."/>
            <person name="Anderson S."/>
            <person name="Arachi H."/>
            <person name="Azer M."/>
            <person name="Bachantsang P."/>
            <person name="Barry A."/>
            <person name="Bayul T."/>
            <person name="Berlin A."/>
            <person name="Bessette D."/>
            <person name="Bloom T."/>
            <person name="Blye J."/>
            <person name="Boguslavskiy L."/>
            <person name="Bonnet C."/>
            <person name="Boukhgalter B."/>
            <person name="Bourzgui I."/>
            <person name="Brown A."/>
            <person name="Cahill P."/>
            <person name="Channer S."/>
            <person name="Cheshatsang Y."/>
            <person name="Chuda L."/>
            <person name="Citroen M."/>
            <person name="Collymore A."/>
            <person name="Cooke P."/>
            <person name="Costello M."/>
            <person name="D'Aco K."/>
            <person name="Daza R."/>
            <person name="De Haan G."/>
            <person name="DeGray S."/>
            <person name="DeMaso C."/>
            <person name="Dhargay N."/>
            <person name="Dooley K."/>
            <person name="Dooley E."/>
            <person name="Doricent M."/>
            <person name="Dorje P."/>
            <person name="Dorjee K."/>
            <person name="Dupes A."/>
            <person name="Elong R."/>
            <person name="Falk J."/>
            <person name="Farina A."/>
            <person name="Faro S."/>
            <person name="Ferguson D."/>
            <person name="Fisher S."/>
            <person name="Foley C.D."/>
            <person name="Franke A."/>
            <person name="Friedrich D."/>
            <person name="Gadbois L."/>
            <person name="Gearin G."/>
            <person name="Gearin C.R."/>
            <person name="Giannoukos G."/>
            <person name="Goode T."/>
            <person name="Graham J."/>
            <person name="Grandbois E."/>
            <person name="Grewal S."/>
            <person name="Gyaltsen K."/>
            <person name="Hafez N."/>
            <person name="Hagos B."/>
            <person name="Hall J."/>
            <person name="Henson C."/>
            <person name="Hollinger A."/>
            <person name="Honan T."/>
            <person name="Huard M.D."/>
            <person name="Hughes L."/>
            <person name="Hurhula B."/>
            <person name="Husby M.E."/>
            <person name="Kamat A."/>
            <person name="Kanga B."/>
            <person name="Kashin S."/>
            <person name="Khazanovich D."/>
            <person name="Kisner P."/>
            <person name="Lance K."/>
            <person name="Lara M."/>
            <person name="Lee W."/>
            <person name="Lennon N."/>
            <person name="Letendre F."/>
            <person name="LeVine R."/>
            <person name="Lipovsky A."/>
            <person name="Liu X."/>
            <person name="Liu J."/>
            <person name="Liu S."/>
            <person name="Lokyitsang T."/>
            <person name="Lokyitsang Y."/>
            <person name="Lubonja R."/>
            <person name="Lui A."/>
            <person name="MacDonald P."/>
            <person name="Magnisalis V."/>
            <person name="Maru K."/>
            <person name="Matthews C."/>
            <person name="McCusker W."/>
            <person name="McDonough S."/>
            <person name="Mehta T."/>
            <person name="Meldrim J."/>
            <person name="Meneus L."/>
            <person name="Mihai O."/>
            <person name="Mihalev A."/>
            <person name="Mihova T."/>
            <person name="Mittelman R."/>
            <person name="Mlenga V."/>
            <person name="Montmayeur A."/>
            <person name="Mulrain L."/>
            <person name="Navidi A."/>
            <person name="Naylor J."/>
            <person name="Negash T."/>
            <person name="Nguyen T."/>
            <person name="Nguyen N."/>
            <person name="Nicol R."/>
            <person name="Norbu C."/>
            <person name="Norbu N."/>
            <person name="Novod N."/>
            <person name="O'Neill B."/>
            <person name="Osman S."/>
            <person name="Markiewicz E."/>
            <person name="Oyono O.L."/>
            <person name="Patti C."/>
            <person name="Phunkhang P."/>
            <person name="Pierre F."/>
            <person name="Priest M."/>
            <person name="Raghuraman S."/>
            <person name="Rege F."/>
            <person name="Reyes R."/>
            <person name="Rise C."/>
            <person name="Rogov P."/>
            <person name="Ross K."/>
            <person name="Ryan E."/>
            <person name="Settipalli S."/>
            <person name="Shea T."/>
            <person name="Sherpa N."/>
            <person name="Shi L."/>
            <person name="Shih D."/>
            <person name="Sparrow T."/>
            <person name="Spaulding J."/>
            <person name="Stalker J."/>
            <person name="Stange-Thomann N."/>
            <person name="Stavropoulos S."/>
            <person name="Stone C."/>
            <person name="Strader C."/>
            <person name="Tesfaye S."/>
            <person name="Thomson T."/>
            <person name="Thoulutsang Y."/>
            <person name="Thoulutsang D."/>
            <person name="Topham K."/>
            <person name="Topping I."/>
            <person name="Tsamla T."/>
            <person name="Vassiliev H."/>
            <person name="Vo A."/>
            <person name="Wangchuk T."/>
            <person name="Wangdi T."/>
            <person name="Weiand M."/>
            <person name="Wilkinson J."/>
            <person name="Wilson A."/>
            <person name="Yadav S."/>
            <person name="Young G."/>
            <person name="Yu Q."/>
            <person name="Zembek L."/>
            <person name="Zhong D."/>
            <person name="Zimmer A."/>
            <person name="Zwirko Z."/>
            <person name="Jaffe D.B."/>
            <person name="Alvarez P."/>
            <person name="Brockman W."/>
            <person name="Butler J."/>
            <person name="Chin C."/>
            <person name="Gnerre S."/>
            <person name="Grabherr M."/>
            <person name="Kleber M."/>
            <person name="Mauceli E."/>
            <person name="MacCallum I."/>
        </authorList>
    </citation>
    <scope>NUCLEOTIDE SEQUENCE [LARGE SCALE GENOMIC DNA]</scope>
    <source>
        <strain evidence="4">white501</strain>
    </source>
</reference>
<accession>B4QN76</accession>
<evidence type="ECO:0000313" key="4">
    <source>
        <dbReference type="Proteomes" id="UP000000304"/>
    </source>
</evidence>
<gene>
    <name evidence="3" type="primary">Dsim\GD12918</name>
    <name evidence="3" type="ORF">Dsim_GD12918</name>
</gene>
<feature type="coiled-coil region" evidence="1">
    <location>
        <begin position="422"/>
        <end position="449"/>
    </location>
</feature>
<dbReference type="OrthoDB" id="8180181at2759"/>
<evidence type="ECO:0000313" key="3">
    <source>
        <dbReference type="EMBL" id="EDX09859.1"/>
    </source>
</evidence>
<feature type="domain" description="F-box" evidence="2">
    <location>
        <begin position="1"/>
        <end position="48"/>
    </location>
</feature>
<dbReference type="PANTHER" id="PTHR13252">
    <property type="entry name" value="F-BOX ONLY PROTEIN 28"/>
    <property type="match status" value="1"/>
</dbReference>
<dbReference type="InterPro" id="IPR001810">
    <property type="entry name" value="F-box_dom"/>
</dbReference>
<dbReference type="STRING" id="7240.B4QN76"/>
<keyword evidence="4" id="KW-1185">Reference proteome</keyword>
<dbReference type="EMBL" id="CM000363">
    <property type="protein sequence ID" value="EDX09859.1"/>
    <property type="molecule type" value="Genomic_DNA"/>
</dbReference>
<dbReference type="Bgee" id="FBgn0184643">
    <property type="expression patterns" value="Expressed in embryo and 3 other cell types or tissues"/>
</dbReference>
<dbReference type="AlphaFoldDB" id="B4QN76"/>
<dbReference type="PROSITE" id="PS50181">
    <property type="entry name" value="FBOX"/>
    <property type="match status" value="1"/>
</dbReference>
<evidence type="ECO:0000259" key="2">
    <source>
        <dbReference type="PROSITE" id="PS50181"/>
    </source>
</evidence>
<proteinExistence type="predicted"/>
<evidence type="ECO:0000256" key="1">
    <source>
        <dbReference type="SAM" id="Coils"/>
    </source>
</evidence>